<dbReference type="EMBL" id="VXRY01000110">
    <property type="protein sequence ID" value="MXY33038.1"/>
    <property type="molecule type" value="Genomic_DNA"/>
</dbReference>
<comment type="caution">
    <text evidence="2">The sequence shown here is derived from an EMBL/GenBank/DDBJ whole genome shotgun (WGS) entry which is preliminary data.</text>
</comment>
<dbReference type="SUPFAM" id="SSF53098">
    <property type="entry name" value="Ribonuclease H-like"/>
    <property type="match status" value="1"/>
</dbReference>
<dbReference type="Pfam" id="PF01609">
    <property type="entry name" value="DDE_Tnp_1"/>
    <property type="match status" value="1"/>
</dbReference>
<organism evidence="2">
    <name type="scientific">Boseongicola sp. SB0664_bin_43</name>
    <dbReference type="NCBI Taxonomy" id="2604844"/>
    <lineage>
        <taxon>Bacteria</taxon>
        <taxon>Pseudomonadati</taxon>
        <taxon>Pseudomonadota</taxon>
        <taxon>Alphaproteobacteria</taxon>
        <taxon>Rhodobacterales</taxon>
        <taxon>Paracoccaceae</taxon>
        <taxon>Boseongicola</taxon>
    </lineage>
</organism>
<name>A0A6B0XWW0_9RHOB</name>
<dbReference type="GO" id="GO:0003677">
    <property type="term" value="F:DNA binding"/>
    <property type="evidence" value="ECO:0007669"/>
    <property type="project" value="InterPro"/>
</dbReference>
<accession>A0A6B0XWW0</accession>
<dbReference type="InterPro" id="IPR012337">
    <property type="entry name" value="RNaseH-like_sf"/>
</dbReference>
<feature type="domain" description="Transposase IS4-like" evidence="1">
    <location>
        <begin position="28"/>
        <end position="160"/>
    </location>
</feature>
<proteinExistence type="predicted"/>
<dbReference type="AlphaFoldDB" id="A0A6B0XWW0"/>
<dbReference type="GO" id="GO:0004803">
    <property type="term" value="F:transposase activity"/>
    <property type="evidence" value="ECO:0007669"/>
    <property type="project" value="InterPro"/>
</dbReference>
<dbReference type="InterPro" id="IPR002559">
    <property type="entry name" value="Transposase_11"/>
</dbReference>
<reference evidence="2" key="1">
    <citation type="submission" date="2019-09" db="EMBL/GenBank/DDBJ databases">
        <title>Characterisation of the sponge microbiome using genome-centric metagenomics.</title>
        <authorList>
            <person name="Engelberts J.P."/>
            <person name="Robbins S.J."/>
            <person name="De Goeij J.M."/>
            <person name="Aranda M."/>
            <person name="Bell S.C."/>
            <person name="Webster N.S."/>
        </authorList>
    </citation>
    <scope>NUCLEOTIDE SEQUENCE</scope>
    <source>
        <strain evidence="2">SB0664_bin_43</strain>
    </source>
</reference>
<dbReference type="GO" id="GO:0006313">
    <property type="term" value="P:DNA transposition"/>
    <property type="evidence" value="ECO:0007669"/>
    <property type="project" value="InterPro"/>
</dbReference>
<sequence>LIRSLLRSGGLVAVKTRLAKRQHRLEPTEALLEPIAVATRRDTRRLKGRERIGERVGKVIGKYKMAKHFTWSIDDDGVFTCQRDDASISAEARLDGLYVIRTSLPKSELDGPGTVRAYKRLSSVERAFRSLKTVDLKVRPIFHRTEPRVRAHVFLCMLAYYVEWHMRRKLKPVLFDDEDAEGAEARRPSVVAPAKISMSARAKAGSKRTPDGDPVHSFRTLLDDLATITRNTMAPRMPGTEHFKVTTRPTPLQRKAFKLLSVTP</sequence>
<evidence type="ECO:0000259" key="1">
    <source>
        <dbReference type="Pfam" id="PF01609"/>
    </source>
</evidence>
<evidence type="ECO:0000313" key="2">
    <source>
        <dbReference type="EMBL" id="MXY33038.1"/>
    </source>
</evidence>
<protein>
    <submittedName>
        <fullName evidence="2">Transposase</fullName>
    </submittedName>
</protein>
<feature type="non-terminal residue" evidence="2">
    <location>
        <position position="1"/>
    </location>
</feature>
<gene>
    <name evidence="2" type="ORF">F4Y60_02910</name>
</gene>